<gene>
    <name evidence="1" type="ORF">CRX69_14550</name>
</gene>
<proteinExistence type="predicted"/>
<organism evidence="1 2">
    <name type="scientific">Pseudomonas rhizophila</name>
    <dbReference type="NCBI Taxonomy" id="2045200"/>
    <lineage>
        <taxon>Bacteria</taxon>
        <taxon>Pseudomonadati</taxon>
        <taxon>Pseudomonadota</taxon>
        <taxon>Gammaproteobacteria</taxon>
        <taxon>Pseudomonadales</taxon>
        <taxon>Pseudomonadaceae</taxon>
        <taxon>Pseudomonas</taxon>
    </lineage>
</organism>
<protein>
    <submittedName>
        <fullName evidence="1">Uncharacterized protein</fullName>
    </submittedName>
</protein>
<keyword evidence="2" id="KW-1185">Reference proteome</keyword>
<evidence type="ECO:0000313" key="1">
    <source>
        <dbReference type="EMBL" id="AVU76353.1"/>
    </source>
</evidence>
<accession>A0ABM6UG45</accession>
<sequence length="68" mass="7506">MSTLNEIAANHARMAKAKEEESIRLRALHSQIVGSFDIAPVEAKQKMPLHFMAGVQDHSFGEALALNF</sequence>
<dbReference type="RefSeq" id="WP_047228558.1">
    <property type="nucleotide sequence ID" value="NZ_CP024081.1"/>
</dbReference>
<reference evidence="1 2" key="1">
    <citation type="journal article" date="2018" name="Front. Microbiol.">
        <title>Pseudomonas rhizophila S211, a New Plant Growth-Promoting Rhizobacterium with Potential in Pesticide-Bioremediation.</title>
        <authorList>
            <person name="Hassen W."/>
            <person name="Neifar M."/>
            <person name="Cherif H."/>
            <person name="Najjari A."/>
            <person name="Chouchane H."/>
            <person name="Driouich R.C."/>
            <person name="Salah A."/>
            <person name="Naili F."/>
            <person name="Mosbah A."/>
            <person name="Souissi Y."/>
            <person name="Raddadi N."/>
            <person name="Ouzari H.I."/>
            <person name="Fava F."/>
            <person name="Cherif A."/>
        </authorList>
    </citation>
    <scope>NUCLEOTIDE SEQUENCE [LARGE SCALE GENOMIC DNA]</scope>
    <source>
        <strain evidence="1 2">S211</strain>
    </source>
</reference>
<name>A0ABM6UG45_9PSED</name>
<dbReference type="Proteomes" id="UP000241936">
    <property type="component" value="Chromosome"/>
</dbReference>
<evidence type="ECO:0000313" key="2">
    <source>
        <dbReference type="Proteomes" id="UP000241936"/>
    </source>
</evidence>
<dbReference type="EMBL" id="CP024081">
    <property type="protein sequence ID" value="AVU76353.1"/>
    <property type="molecule type" value="Genomic_DNA"/>
</dbReference>